<sequence length="142" mass="15807">MNRKILVALDNSDYAPKVMYKALELAGLYDAQLIGVSVIDNSYLAFCDVCSPYAADTEGFWDSSFQGVLEKCSKLAEESHVDYSHEMLHGNPAWEIIKYAEEKGVDFIVIGNLGKTAQDYYLIGSVAQRVISHCKCPVFIVK</sequence>
<evidence type="ECO:0000313" key="4">
    <source>
        <dbReference type="Proteomes" id="UP000184342"/>
    </source>
</evidence>
<protein>
    <submittedName>
        <fullName evidence="3">Nucleotide-binding universal stress protein, UspA family</fullName>
    </submittedName>
</protein>
<dbReference type="OrthoDB" id="9794782at2"/>
<dbReference type="Proteomes" id="UP000184342">
    <property type="component" value="Unassembled WGS sequence"/>
</dbReference>
<dbReference type="PRINTS" id="PR01438">
    <property type="entry name" value="UNVRSLSTRESS"/>
</dbReference>
<dbReference type="Gene3D" id="3.40.50.620">
    <property type="entry name" value="HUPs"/>
    <property type="match status" value="1"/>
</dbReference>
<evidence type="ECO:0000313" key="3">
    <source>
        <dbReference type="EMBL" id="SHJ15146.1"/>
    </source>
</evidence>
<name>A0A1M6GZ07_9FIRM</name>
<dbReference type="PANTHER" id="PTHR46268:SF6">
    <property type="entry name" value="UNIVERSAL STRESS PROTEIN UP12"/>
    <property type="match status" value="1"/>
</dbReference>
<dbReference type="InterPro" id="IPR006016">
    <property type="entry name" value="UspA"/>
</dbReference>
<proteinExistence type="inferred from homology"/>
<dbReference type="AlphaFoldDB" id="A0A1M6GZ07"/>
<dbReference type="SUPFAM" id="SSF52402">
    <property type="entry name" value="Adenine nucleotide alpha hydrolases-like"/>
    <property type="match status" value="1"/>
</dbReference>
<gene>
    <name evidence="3" type="ORF">SAMN02745691_01434</name>
</gene>
<evidence type="ECO:0000259" key="2">
    <source>
        <dbReference type="Pfam" id="PF00582"/>
    </source>
</evidence>
<accession>A0A1M6GZ07</accession>
<dbReference type="Pfam" id="PF00582">
    <property type="entry name" value="Usp"/>
    <property type="match status" value="1"/>
</dbReference>
<evidence type="ECO:0000256" key="1">
    <source>
        <dbReference type="ARBA" id="ARBA00008791"/>
    </source>
</evidence>
<reference evidence="3 4" key="1">
    <citation type="submission" date="2016-11" db="EMBL/GenBank/DDBJ databases">
        <authorList>
            <person name="Jaros S."/>
            <person name="Januszkiewicz K."/>
            <person name="Wedrychowicz H."/>
        </authorList>
    </citation>
    <scope>NUCLEOTIDE SEQUENCE [LARGE SCALE GENOMIC DNA]</scope>
    <source>
        <strain evidence="3 4">DSM 15970</strain>
    </source>
</reference>
<dbReference type="RefSeq" id="WP_073993672.1">
    <property type="nucleotide sequence ID" value="NZ_FQYT01000013.1"/>
</dbReference>
<keyword evidence="4" id="KW-1185">Reference proteome</keyword>
<feature type="domain" description="UspA" evidence="2">
    <location>
        <begin position="1"/>
        <end position="142"/>
    </location>
</feature>
<dbReference type="PANTHER" id="PTHR46268">
    <property type="entry name" value="STRESS RESPONSE PROTEIN NHAX"/>
    <property type="match status" value="1"/>
</dbReference>
<dbReference type="InterPro" id="IPR006015">
    <property type="entry name" value="Universal_stress_UspA"/>
</dbReference>
<dbReference type="InterPro" id="IPR014729">
    <property type="entry name" value="Rossmann-like_a/b/a_fold"/>
</dbReference>
<organism evidence="3 4">
    <name type="scientific">Parasporobacterium paucivorans DSM 15970</name>
    <dbReference type="NCBI Taxonomy" id="1122934"/>
    <lineage>
        <taxon>Bacteria</taxon>
        <taxon>Bacillati</taxon>
        <taxon>Bacillota</taxon>
        <taxon>Clostridia</taxon>
        <taxon>Lachnospirales</taxon>
        <taxon>Lachnospiraceae</taxon>
        <taxon>Parasporobacterium</taxon>
    </lineage>
</organism>
<dbReference type="CDD" id="cd00293">
    <property type="entry name" value="USP-like"/>
    <property type="match status" value="1"/>
</dbReference>
<comment type="similarity">
    <text evidence="1">Belongs to the universal stress protein A family.</text>
</comment>
<dbReference type="EMBL" id="FQYT01000013">
    <property type="protein sequence ID" value="SHJ15146.1"/>
    <property type="molecule type" value="Genomic_DNA"/>
</dbReference>